<evidence type="ECO:0000313" key="3">
    <source>
        <dbReference type="Proteomes" id="UP001310594"/>
    </source>
</evidence>
<evidence type="ECO:0000259" key="1">
    <source>
        <dbReference type="PROSITE" id="PS50097"/>
    </source>
</evidence>
<sequence>MAPSTYDEVLISGLQDLYATGRYSDLTLVCGRRSFKVHKAVLHAHSSVFRTMLSGDFAEANQSTIPLPDDSPDSLEVLLYYMYHDEYLKFDTDDYTHNFNANSPRAIVHAYAIADKYDVPGLQLLATYRLAEIVNFESHELHFAISAVRTISECTTESDSTLWDVVVPKVRKQLRWLAGDDSFLKLLREVPELNKKLLQCAAT</sequence>
<dbReference type="InterPro" id="IPR000210">
    <property type="entry name" value="BTB/POZ_dom"/>
</dbReference>
<dbReference type="Proteomes" id="UP001310594">
    <property type="component" value="Unassembled WGS sequence"/>
</dbReference>
<proteinExistence type="predicted"/>
<reference evidence="2" key="1">
    <citation type="submission" date="2023-08" db="EMBL/GenBank/DDBJ databases">
        <title>Black Yeasts Isolated from many extreme environments.</title>
        <authorList>
            <person name="Coleine C."/>
            <person name="Stajich J.E."/>
            <person name="Selbmann L."/>
        </authorList>
    </citation>
    <scope>NUCLEOTIDE SEQUENCE</scope>
    <source>
        <strain evidence="2">CCFEE 5810</strain>
    </source>
</reference>
<dbReference type="CDD" id="cd18186">
    <property type="entry name" value="BTB_POZ_ZBTB_KLHL-like"/>
    <property type="match status" value="1"/>
</dbReference>
<dbReference type="Gene3D" id="3.30.710.10">
    <property type="entry name" value="Potassium Channel Kv1.1, Chain A"/>
    <property type="match status" value="1"/>
</dbReference>
<gene>
    <name evidence="2" type="ORF">LTR97_001169</name>
</gene>
<dbReference type="AlphaFoldDB" id="A0AAN7WGY7"/>
<accession>A0AAN7WGY7</accession>
<dbReference type="EMBL" id="JAVRQU010000002">
    <property type="protein sequence ID" value="KAK5706182.1"/>
    <property type="molecule type" value="Genomic_DNA"/>
</dbReference>
<organism evidence="2 3">
    <name type="scientific">Elasticomyces elasticus</name>
    <dbReference type="NCBI Taxonomy" id="574655"/>
    <lineage>
        <taxon>Eukaryota</taxon>
        <taxon>Fungi</taxon>
        <taxon>Dikarya</taxon>
        <taxon>Ascomycota</taxon>
        <taxon>Pezizomycotina</taxon>
        <taxon>Dothideomycetes</taxon>
        <taxon>Dothideomycetidae</taxon>
        <taxon>Mycosphaerellales</taxon>
        <taxon>Teratosphaeriaceae</taxon>
        <taxon>Elasticomyces</taxon>
    </lineage>
</organism>
<dbReference type="PANTHER" id="PTHR47843:SF5">
    <property type="entry name" value="BTB_POZ DOMAIN PROTEIN"/>
    <property type="match status" value="1"/>
</dbReference>
<feature type="domain" description="BTB" evidence="1">
    <location>
        <begin position="24"/>
        <end position="86"/>
    </location>
</feature>
<name>A0AAN7WGY7_9PEZI</name>
<dbReference type="PANTHER" id="PTHR47843">
    <property type="entry name" value="BTB DOMAIN-CONTAINING PROTEIN-RELATED"/>
    <property type="match status" value="1"/>
</dbReference>
<dbReference type="SMART" id="SM00225">
    <property type="entry name" value="BTB"/>
    <property type="match status" value="1"/>
</dbReference>
<protein>
    <recommendedName>
        <fullName evidence="1">BTB domain-containing protein</fullName>
    </recommendedName>
</protein>
<dbReference type="PROSITE" id="PS50097">
    <property type="entry name" value="BTB"/>
    <property type="match status" value="1"/>
</dbReference>
<dbReference type="Pfam" id="PF00651">
    <property type="entry name" value="BTB"/>
    <property type="match status" value="1"/>
</dbReference>
<dbReference type="SUPFAM" id="SSF54695">
    <property type="entry name" value="POZ domain"/>
    <property type="match status" value="1"/>
</dbReference>
<evidence type="ECO:0000313" key="2">
    <source>
        <dbReference type="EMBL" id="KAK5706182.1"/>
    </source>
</evidence>
<comment type="caution">
    <text evidence="2">The sequence shown here is derived from an EMBL/GenBank/DDBJ whole genome shotgun (WGS) entry which is preliminary data.</text>
</comment>
<dbReference type="InterPro" id="IPR011333">
    <property type="entry name" value="SKP1/BTB/POZ_sf"/>
</dbReference>